<protein>
    <submittedName>
        <fullName evidence="2">Uncharacterized protein</fullName>
    </submittedName>
</protein>
<comment type="caution">
    <text evidence="2">The sequence shown here is derived from an EMBL/GenBank/DDBJ whole genome shotgun (WGS) entry which is preliminary data.</text>
</comment>
<dbReference type="PANTHER" id="PTHR41677:SF1">
    <property type="entry name" value="FE2OG DIOXYGENASE DOMAIN-CONTAINING PROTEIN"/>
    <property type="match status" value="1"/>
</dbReference>
<reference evidence="2" key="1">
    <citation type="journal article" date="2020" name="BMC Genomics">
        <title>Correction to: Identification and distribution of gene clusters required for synthesis of sphingolipid metabolism inhibitors in diverse species of the filamentous fungus Fusarium.</title>
        <authorList>
            <person name="Kim H.S."/>
            <person name="Lohmar J.M."/>
            <person name="Busman M."/>
            <person name="Brown D.W."/>
            <person name="Naumann T.A."/>
            <person name="Divon H.H."/>
            <person name="Lysoe E."/>
            <person name="Uhlig S."/>
            <person name="Proctor R.H."/>
        </authorList>
    </citation>
    <scope>NUCLEOTIDE SEQUENCE</scope>
    <source>
        <strain evidence="2">NRRL 20472</strain>
    </source>
</reference>
<feature type="compositionally biased region" description="Polar residues" evidence="1">
    <location>
        <begin position="1"/>
        <end position="24"/>
    </location>
</feature>
<reference evidence="2" key="2">
    <citation type="submission" date="2020-05" db="EMBL/GenBank/DDBJ databases">
        <authorList>
            <person name="Kim H.-S."/>
            <person name="Proctor R.H."/>
            <person name="Brown D.W."/>
        </authorList>
    </citation>
    <scope>NUCLEOTIDE SEQUENCE</scope>
    <source>
        <strain evidence="2">NRRL 20472</strain>
    </source>
</reference>
<dbReference type="AlphaFoldDB" id="A0A8H4TSJ5"/>
<dbReference type="PANTHER" id="PTHR41677">
    <property type="entry name" value="YALI0B19030P"/>
    <property type="match status" value="1"/>
</dbReference>
<dbReference type="OrthoDB" id="10256055at2759"/>
<evidence type="ECO:0000256" key="1">
    <source>
        <dbReference type="SAM" id="MobiDB-lite"/>
    </source>
</evidence>
<dbReference type="Proteomes" id="UP000622797">
    <property type="component" value="Unassembled WGS sequence"/>
</dbReference>
<keyword evidence="3" id="KW-1185">Reference proteome</keyword>
<organism evidence="2 3">
    <name type="scientific">Fusarium sarcochroum</name>
    <dbReference type="NCBI Taxonomy" id="1208366"/>
    <lineage>
        <taxon>Eukaryota</taxon>
        <taxon>Fungi</taxon>
        <taxon>Dikarya</taxon>
        <taxon>Ascomycota</taxon>
        <taxon>Pezizomycotina</taxon>
        <taxon>Sordariomycetes</taxon>
        <taxon>Hypocreomycetidae</taxon>
        <taxon>Hypocreales</taxon>
        <taxon>Nectriaceae</taxon>
        <taxon>Fusarium</taxon>
        <taxon>Fusarium lateritium species complex</taxon>
    </lineage>
</organism>
<dbReference type="EMBL" id="JABEXW010000488">
    <property type="protein sequence ID" value="KAF4963203.1"/>
    <property type="molecule type" value="Genomic_DNA"/>
</dbReference>
<accession>A0A8H4TSJ5</accession>
<gene>
    <name evidence="2" type="ORF">FSARC_8781</name>
</gene>
<evidence type="ECO:0000313" key="2">
    <source>
        <dbReference type="EMBL" id="KAF4963203.1"/>
    </source>
</evidence>
<evidence type="ECO:0000313" key="3">
    <source>
        <dbReference type="Proteomes" id="UP000622797"/>
    </source>
</evidence>
<proteinExistence type="predicted"/>
<name>A0A8H4TSJ5_9HYPO</name>
<feature type="region of interest" description="Disordered" evidence="1">
    <location>
        <begin position="1"/>
        <end position="30"/>
    </location>
</feature>
<sequence>METQRSTLAHQPTSRVHEAQSSGSPADILAQSVNPTDYGLPIPDFDPLIHLNFQPPTIRHTFTELGLPVPKGVPDLSYTEPFQLFSEEGVRIIRREVFQRSFLDKYMRAWDRAPCVITAYRHDKEDGKFLKQAMDHPFTQAAIDAAFGCRLKLQSALNDMGYINVQLGAEGTEAVYELTETASKPLPPDHKLDESQYDDTHIDSWHKDQTPVVLVLMLSDTSTMVGGETAVRLGDGTIIKSRGANIGGAVMMAGGYLEHAALRATNCNERLSLVNSYAFADPIADDTATNLRSIHYGIDSLVDHRNVLMVQKLERLRARCDIALEQARERRDNEVEFIHSLANFSLYIFDGPQEGARELVRTRALGGTAVITGWSYPRYMDVIHQVRPAIRPDDSLLKPPLEDKWLTSEHTKSILRQEGFANVEEHSVDSHWAAQDLDSLGDNFTAIFGPIVMAKWTDEKEGRASFILHNVILVTIAV</sequence>